<sequence>MVRADRREVDPAHRDPCQPEVCPSRVLYALPITATFRTCLASRLHRDSNRKRQQKTVLAATFAQQPGNHATIASDHTFDLHHRLAQPNLSSASTLPVPVMQGHLPSSSNSLHGARNSPPSA</sequence>
<dbReference type="RefSeq" id="XP_067064987.1">
    <property type="nucleotide sequence ID" value="XM_067209527.1"/>
</dbReference>
<evidence type="ECO:0000256" key="1">
    <source>
        <dbReference type="SAM" id="MobiDB-lite"/>
    </source>
</evidence>
<accession>A0A836HIQ8</accession>
<protein>
    <submittedName>
        <fullName evidence="2">Uncharacterized protein</fullName>
    </submittedName>
</protein>
<gene>
    <name evidence="2" type="ORF">LSCM4_07647</name>
</gene>
<organism evidence="2 3">
    <name type="scientific">Leishmania orientalis</name>
    <dbReference type="NCBI Taxonomy" id="2249476"/>
    <lineage>
        <taxon>Eukaryota</taxon>
        <taxon>Discoba</taxon>
        <taxon>Euglenozoa</taxon>
        <taxon>Kinetoplastea</taxon>
        <taxon>Metakinetoplastina</taxon>
        <taxon>Trypanosomatida</taxon>
        <taxon>Trypanosomatidae</taxon>
        <taxon>Leishmaniinae</taxon>
        <taxon>Leishmania</taxon>
    </lineage>
</organism>
<feature type="region of interest" description="Disordered" evidence="1">
    <location>
        <begin position="89"/>
        <end position="121"/>
    </location>
</feature>
<dbReference type="GeneID" id="92363461"/>
<dbReference type="AlphaFoldDB" id="A0A836HIQ8"/>
<dbReference type="Proteomes" id="UP000674143">
    <property type="component" value="Unassembled WGS sequence"/>
</dbReference>
<comment type="caution">
    <text evidence="2">The sequence shown here is derived from an EMBL/GenBank/DDBJ whole genome shotgun (WGS) entry which is preliminary data.</text>
</comment>
<name>A0A836HIQ8_9TRYP</name>
<evidence type="ECO:0000313" key="2">
    <source>
        <dbReference type="EMBL" id="KAG5484875.1"/>
    </source>
</evidence>
<keyword evidence="3" id="KW-1185">Reference proteome</keyword>
<proteinExistence type="predicted"/>
<reference evidence="3" key="1">
    <citation type="journal article" date="2021" name="Microbiol. Resour. Announc.">
        <title>LGAAP: Leishmaniinae Genome Assembly and Annotation Pipeline.</title>
        <authorList>
            <person name="Almutairi H."/>
            <person name="Urbaniak M.D."/>
            <person name="Bates M.D."/>
            <person name="Jariyapan N."/>
            <person name="Kwakye-Nuako G."/>
            <person name="Thomaz-Soccol V."/>
            <person name="Al-Salem W.S."/>
            <person name="Dillon R.J."/>
            <person name="Bates P.A."/>
            <person name="Gatherer D."/>
        </authorList>
    </citation>
    <scope>NUCLEOTIDE SEQUENCE [LARGE SCALE GENOMIC DNA]</scope>
</reference>
<evidence type="ECO:0000313" key="3">
    <source>
        <dbReference type="Proteomes" id="UP000674143"/>
    </source>
</evidence>
<dbReference type="EMBL" id="JAFHLR010000012">
    <property type="protein sequence ID" value="KAG5484875.1"/>
    <property type="molecule type" value="Genomic_DNA"/>
</dbReference>
<feature type="compositionally biased region" description="Polar residues" evidence="1">
    <location>
        <begin position="104"/>
        <end position="121"/>
    </location>
</feature>
<reference evidence="3" key="2">
    <citation type="journal article" date="2021" name="Sci. Data">
        <title>Chromosome-scale genome sequencing, assembly and annotation of six genomes from subfamily Leishmaniinae.</title>
        <authorList>
            <person name="Almutairi H."/>
            <person name="Urbaniak M.D."/>
            <person name="Bates M.D."/>
            <person name="Jariyapan N."/>
            <person name="Kwakye-Nuako G."/>
            <person name="Thomaz Soccol V."/>
            <person name="Al-Salem W.S."/>
            <person name="Dillon R.J."/>
            <person name="Bates P.A."/>
            <person name="Gatherer D."/>
        </authorList>
    </citation>
    <scope>NUCLEOTIDE SEQUENCE [LARGE SCALE GENOMIC DNA]</scope>
</reference>
<dbReference type="KEGG" id="loi:92363461"/>